<proteinExistence type="predicted"/>
<name>A0A8E2E647_9PEZI</name>
<organism evidence="2 3">
    <name type="scientific">Lepidopterella palustris CBS 459.81</name>
    <dbReference type="NCBI Taxonomy" id="1314670"/>
    <lineage>
        <taxon>Eukaryota</taxon>
        <taxon>Fungi</taxon>
        <taxon>Dikarya</taxon>
        <taxon>Ascomycota</taxon>
        <taxon>Pezizomycotina</taxon>
        <taxon>Dothideomycetes</taxon>
        <taxon>Pleosporomycetidae</taxon>
        <taxon>Mytilinidiales</taxon>
        <taxon>Argynnaceae</taxon>
        <taxon>Lepidopterella</taxon>
    </lineage>
</organism>
<reference evidence="2 3" key="1">
    <citation type="journal article" date="2016" name="Nat. Commun.">
        <title>Ectomycorrhizal ecology is imprinted in the genome of the dominant symbiotic fungus Cenococcum geophilum.</title>
        <authorList>
            <consortium name="DOE Joint Genome Institute"/>
            <person name="Peter M."/>
            <person name="Kohler A."/>
            <person name="Ohm R.A."/>
            <person name="Kuo A."/>
            <person name="Krutzmann J."/>
            <person name="Morin E."/>
            <person name="Arend M."/>
            <person name="Barry K.W."/>
            <person name="Binder M."/>
            <person name="Choi C."/>
            <person name="Clum A."/>
            <person name="Copeland A."/>
            <person name="Grisel N."/>
            <person name="Haridas S."/>
            <person name="Kipfer T."/>
            <person name="LaButti K."/>
            <person name="Lindquist E."/>
            <person name="Lipzen A."/>
            <person name="Maire R."/>
            <person name="Meier B."/>
            <person name="Mihaltcheva S."/>
            <person name="Molinier V."/>
            <person name="Murat C."/>
            <person name="Poggeler S."/>
            <person name="Quandt C.A."/>
            <person name="Sperisen C."/>
            <person name="Tritt A."/>
            <person name="Tisserant E."/>
            <person name="Crous P.W."/>
            <person name="Henrissat B."/>
            <person name="Nehls U."/>
            <person name="Egli S."/>
            <person name="Spatafora J.W."/>
            <person name="Grigoriev I.V."/>
            <person name="Martin F.M."/>
        </authorList>
    </citation>
    <scope>NUCLEOTIDE SEQUENCE [LARGE SCALE GENOMIC DNA]</scope>
    <source>
        <strain evidence="2 3">CBS 459.81</strain>
    </source>
</reference>
<feature type="compositionally biased region" description="Low complexity" evidence="1">
    <location>
        <begin position="30"/>
        <end position="51"/>
    </location>
</feature>
<evidence type="ECO:0000313" key="2">
    <source>
        <dbReference type="EMBL" id="OCK78008.1"/>
    </source>
</evidence>
<dbReference type="Proteomes" id="UP000250266">
    <property type="component" value="Unassembled WGS sequence"/>
</dbReference>
<gene>
    <name evidence="2" type="ORF">K432DRAFT_103235</name>
</gene>
<dbReference type="EMBL" id="KV745086">
    <property type="protein sequence ID" value="OCK78008.1"/>
    <property type="molecule type" value="Genomic_DNA"/>
</dbReference>
<protein>
    <submittedName>
        <fullName evidence="2">Uncharacterized protein</fullName>
    </submittedName>
</protein>
<accession>A0A8E2E647</accession>
<dbReference type="AlphaFoldDB" id="A0A8E2E647"/>
<feature type="compositionally biased region" description="Pro residues" evidence="1">
    <location>
        <begin position="128"/>
        <end position="137"/>
    </location>
</feature>
<feature type="region of interest" description="Disordered" evidence="1">
    <location>
        <begin position="86"/>
        <end position="156"/>
    </location>
</feature>
<evidence type="ECO:0000313" key="3">
    <source>
        <dbReference type="Proteomes" id="UP000250266"/>
    </source>
</evidence>
<sequence>MSVSFCRARLLCPLASKCVNEKNPPPPHLSPVHDPSSHSILPPDPDPQSSDEPYRLVDAPSSKSATRTPNPDTLSLAYIYVTATSLHSRPATKPSGQQIQPPIRHRSSRAPRNQELNIGIATARARTAPPPPPPPPQRAHSPALRQQHQQRETLSHGSYLANFDVNIGSFDL</sequence>
<feature type="compositionally biased region" description="Polar residues" evidence="1">
    <location>
        <begin position="61"/>
        <end position="73"/>
    </location>
</feature>
<keyword evidence="3" id="KW-1185">Reference proteome</keyword>
<feature type="region of interest" description="Disordered" evidence="1">
    <location>
        <begin position="21"/>
        <end position="73"/>
    </location>
</feature>
<evidence type="ECO:0000256" key="1">
    <source>
        <dbReference type="SAM" id="MobiDB-lite"/>
    </source>
</evidence>